<comment type="caution">
    <text evidence="2">The sequence shown here is derived from an EMBL/GenBank/DDBJ whole genome shotgun (WGS) entry which is preliminary data.</text>
</comment>
<keyword evidence="3" id="KW-1185">Reference proteome</keyword>
<organism evidence="2 3">
    <name type="scientific">Streptomyces alanosinicus</name>
    <dbReference type="NCBI Taxonomy" id="68171"/>
    <lineage>
        <taxon>Bacteria</taxon>
        <taxon>Bacillati</taxon>
        <taxon>Actinomycetota</taxon>
        <taxon>Actinomycetes</taxon>
        <taxon>Kitasatosporales</taxon>
        <taxon>Streptomycetaceae</taxon>
        <taxon>Streptomyces</taxon>
    </lineage>
</organism>
<evidence type="ECO:0000256" key="1">
    <source>
        <dbReference type="SAM" id="MobiDB-lite"/>
    </source>
</evidence>
<accession>A0A918YKA2</accession>
<evidence type="ECO:0000313" key="2">
    <source>
        <dbReference type="EMBL" id="GHE06800.1"/>
    </source>
</evidence>
<reference evidence="2" key="1">
    <citation type="journal article" date="2014" name="Int. J. Syst. Evol. Microbiol.">
        <title>Complete genome sequence of Corynebacterium casei LMG S-19264T (=DSM 44701T), isolated from a smear-ripened cheese.</title>
        <authorList>
            <consortium name="US DOE Joint Genome Institute (JGI-PGF)"/>
            <person name="Walter F."/>
            <person name="Albersmeier A."/>
            <person name="Kalinowski J."/>
            <person name="Ruckert C."/>
        </authorList>
    </citation>
    <scope>NUCLEOTIDE SEQUENCE</scope>
    <source>
        <strain evidence="2">JCM 4714</strain>
    </source>
</reference>
<reference evidence="2" key="2">
    <citation type="submission" date="2020-09" db="EMBL/GenBank/DDBJ databases">
        <authorList>
            <person name="Sun Q."/>
            <person name="Ohkuma M."/>
        </authorList>
    </citation>
    <scope>NUCLEOTIDE SEQUENCE</scope>
    <source>
        <strain evidence="2">JCM 4714</strain>
    </source>
</reference>
<dbReference type="Proteomes" id="UP000655443">
    <property type="component" value="Unassembled WGS sequence"/>
</dbReference>
<dbReference type="EMBL" id="BMVG01000012">
    <property type="protein sequence ID" value="GHE06800.1"/>
    <property type="molecule type" value="Genomic_DNA"/>
</dbReference>
<sequence>MSSQVRPLIRVGLRLLFEFRSPRDDATRFHGPAPRTPRYTQDTEDKDTEDTRACRACRTSAPTETPPGAALARREAFRP</sequence>
<evidence type="ECO:0000313" key="3">
    <source>
        <dbReference type="Proteomes" id="UP000655443"/>
    </source>
</evidence>
<dbReference type="AlphaFoldDB" id="A0A918YKA2"/>
<protein>
    <submittedName>
        <fullName evidence="2">Uncharacterized protein</fullName>
    </submittedName>
</protein>
<name>A0A918YKA2_9ACTN</name>
<feature type="region of interest" description="Disordered" evidence="1">
    <location>
        <begin position="22"/>
        <end position="79"/>
    </location>
</feature>
<proteinExistence type="predicted"/>
<gene>
    <name evidence="2" type="ORF">GCM10010339_49560</name>
</gene>